<proteinExistence type="predicted"/>
<organism evidence="1 2">
    <name type="scientific">Hyalomma asiaticum</name>
    <name type="common">Tick</name>
    <dbReference type="NCBI Taxonomy" id="266040"/>
    <lineage>
        <taxon>Eukaryota</taxon>
        <taxon>Metazoa</taxon>
        <taxon>Ecdysozoa</taxon>
        <taxon>Arthropoda</taxon>
        <taxon>Chelicerata</taxon>
        <taxon>Arachnida</taxon>
        <taxon>Acari</taxon>
        <taxon>Parasitiformes</taxon>
        <taxon>Ixodida</taxon>
        <taxon>Ixodoidea</taxon>
        <taxon>Ixodidae</taxon>
        <taxon>Hyalomminae</taxon>
        <taxon>Hyalomma</taxon>
    </lineage>
</organism>
<dbReference type="Proteomes" id="UP000821845">
    <property type="component" value="Chromosome 4"/>
</dbReference>
<keyword evidence="2" id="KW-1185">Reference proteome</keyword>
<protein>
    <submittedName>
        <fullName evidence="1">Uncharacterized protein</fullName>
    </submittedName>
</protein>
<sequence>MLTSANGRASVCVGQVTVTIVASCRGCGARPGIVLSHSTSGGRCDSFRAHRQLSSPSETLRSITMRLLAREALHACHHSDVRRTETAFSPAGSSTFDGRTLGLSRRGFSGEAMGLSPFLEGDAGWLQLWRLAAARTSVA</sequence>
<comment type="caution">
    <text evidence="1">The sequence shown here is derived from an EMBL/GenBank/DDBJ whole genome shotgun (WGS) entry which is preliminary data.</text>
</comment>
<name>A0ACB7SI26_HYAAI</name>
<accession>A0ACB7SI26</accession>
<reference evidence="1" key="1">
    <citation type="submission" date="2020-05" db="EMBL/GenBank/DDBJ databases">
        <title>Large-scale comparative analyses of tick genomes elucidate their genetic diversity and vector capacities.</title>
        <authorList>
            <person name="Jia N."/>
            <person name="Wang J."/>
            <person name="Shi W."/>
            <person name="Du L."/>
            <person name="Sun Y."/>
            <person name="Zhan W."/>
            <person name="Jiang J."/>
            <person name="Wang Q."/>
            <person name="Zhang B."/>
            <person name="Ji P."/>
            <person name="Sakyi L.B."/>
            <person name="Cui X."/>
            <person name="Yuan T."/>
            <person name="Jiang B."/>
            <person name="Yang W."/>
            <person name="Lam T.T.-Y."/>
            <person name="Chang Q."/>
            <person name="Ding S."/>
            <person name="Wang X."/>
            <person name="Zhu J."/>
            <person name="Ruan X."/>
            <person name="Zhao L."/>
            <person name="Wei J."/>
            <person name="Que T."/>
            <person name="Du C."/>
            <person name="Cheng J."/>
            <person name="Dai P."/>
            <person name="Han X."/>
            <person name="Huang E."/>
            <person name="Gao Y."/>
            <person name="Liu J."/>
            <person name="Shao H."/>
            <person name="Ye R."/>
            <person name="Li L."/>
            <person name="Wei W."/>
            <person name="Wang X."/>
            <person name="Wang C."/>
            <person name="Yang T."/>
            <person name="Huo Q."/>
            <person name="Li W."/>
            <person name="Guo W."/>
            <person name="Chen H."/>
            <person name="Zhou L."/>
            <person name="Ni X."/>
            <person name="Tian J."/>
            <person name="Zhou Y."/>
            <person name="Sheng Y."/>
            <person name="Liu T."/>
            <person name="Pan Y."/>
            <person name="Xia L."/>
            <person name="Li J."/>
            <person name="Zhao F."/>
            <person name="Cao W."/>
        </authorList>
    </citation>
    <scope>NUCLEOTIDE SEQUENCE</scope>
    <source>
        <strain evidence="1">Hyas-2018</strain>
    </source>
</reference>
<dbReference type="EMBL" id="CM023484">
    <property type="protein sequence ID" value="KAH6933717.1"/>
    <property type="molecule type" value="Genomic_DNA"/>
</dbReference>
<evidence type="ECO:0000313" key="1">
    <source>
        <dbReference type="EMBL" id="KAH6933717.1"/>
    </source>
</evidence>
<evidence type="ECO:0000313" key="2">
    <source>
        <dbReference type="Proteomes" id="UP000821845"/>
    </source>
</evidence>
<gene>
    <name evidence="1" type="ORF">HPB50_017683</name>
</gene>